<dbReference type="RefSeq" id="WP_171267810.1">
    <property type="nucleotide sequence ID" value="NZ_CP039543.1"/>
</dbReference>
<evidence type="ECO:0000256" key="2">
    <source>
        <dbReference type="ARBA" id="ARBA00022679"/>
    </source>
</evidence>
<reference evidence="4 5" key="1">
    <citation type="submission" date="2019-04" db="EMBL/GenBank/DDBJ databases">
        <title>Isolation and culture of sulfate reducing bacteria from the cold seep of the South China Sea.</title>
        <authorList>
            <person name="Sun C."/>
            <person name="Liu R."/>
        </authorList>
    </citation>
    <scope>NUCLEOTIDE SEQUENCE [LARGE SCALE GENOMIC DNA]</scope>
    <source>
        <strain evidence="4 5">CS1</strain>
    </source>
</reference>
<dbReference type="EMBL" id="CP039543">
    <property type="protein sequence ID" value="QJT10215.1"/>
    <property type="molecule type" value="Genomic_DNA"/>
</dbReference>
<keyword evidence="1 4" id="KW-0489">Methyltransferase</keyword>
<dbReference type="InterPro" id="IPR029063">
    <property type="entry name" value="SAM-dependent_MTases_sf"/>
</dbReference>
<evidence type="ECO:0000313" key="4">
    <source>
        <dbReference type="EMBL" id="QJT10215.1"/>
    </source>
</evidence>
<evidence type="ECO:0000313" key="5">
    <source>
        <dbReference type="Proteomes" id="UP000503251"/>
    </source>
</evidence>
<proteinExistence type="predicted"/>
<dbReference type="InterPro" id="IPR012327">
    <property type="entry name" value="MeTrfase_D12"/>
</dbReference>
<dbReference type="InterPro" id="IPR012263">
    <property type="entry name" value="M_m6A_EcoRV"/>
</dbReference>
<dbReference type="Proteomes" id="UP000503251">
    <property type="component" value="Chromosome"/>
</dbReference>
<dbReference type="GO" id="GO:0032259">
    <property type="term" value="P:methylation"/>
    <property type="evidence" value="ECO:0007669"/>
    <property type="project" value="UniProtKB-KW"/>
</dbReference>
<dbReference type="PANTHER" id="PTHR30481">
    <property type="entry name" value="DNA ADENINE METHYLASE"/>
    <property type="match status" value="1"/>
</dbReference>
<protein>
    <submittedName>
        <fullName evidence="4">DNA adenine methylase</fullName>
    </submittedName>
</protein>
<dbReference type="PRINTS" id="PR00505">
    <property type="entry name" value="D12N6MTFRASE"/>
</dbReference>
<keyword evidence="2" id="KW-0808">Transferase</keyword>
<organism evidence="4 5">
    <name type="scientific">Oceanidesulfovibrio marinus</name>
    <dbReference type="NCBI Taxonomy" id="370038"/>
    <lineage>
        <taxon>Bacteria</taxon>
        <taxon>Pseudomonadati</taxon>
        <taxon>Thermodesulfobacteriota</taxon>
        <taxon>Desulfovibrionia</taxon>
        <taxon>Desulfovibrionales</taxon>
        <taxon>Desulfovibrionaceae</taxon>
        <taxon>Oceanidesulfovibrio</taxon>
    </lineage>
</organism>
<keyword evidence="3" id="KW-0949">S-adenosyl-L-methionine</keyword>
<accession>A0ABX6NHV1</accession>
<evidence type="ECO:0000256" key="1">
    <source>
        <dbReference type="ARBA" id="ARBA00022603"/>
    </source>
</evidence>
<sequence>MATIFSPLRYPGGKSAIAPYLAALLRANNYSGRVFAEPFAGGAGAAVKLLYAAEAEHLALNDVDQAICDLWLAILGETEEFLKLLRDTPVTVEEWSKQRAIWEKPEHHELAARGFATFFLNRTNRSGILRGRPIGGLDQSGAYPITARYNKANLEKRILRLAKWKSRISISCLDALDFIEALAALPRPPFLFLDPPYVGQGRHLYMNAFGHEQHESLATWLRAHSRIPWVLTYDDHPIIHELYSWAHITQIPIRYSAQTKRKATELLILPPWVTVPTEEARPLCYS</sequence>
<keyword evidence="5" id="KW-1185">Reference proteome</keyword>
<gene>
    <name evidence="4" type="ORF">E8L03_15315</name>
</gene>
<dbReference type="Pfam" id="PF02086">
    <property type="entry name" value="MethyltransfD12"/>
    <property type="match status" value="1"/>
</dbReference>
<dbReference type="PANTHER" id="PTHR30481:SF2">
    <property type="entry name" value="SITE-SPECIFIC DNA-METHYLTRANSFERASE (ADENINE-SPECIFIC)"/>
    <property type="match status" value="1"/>
</dbReference>
<dbReference type="Gene3D" id="3.40.50.150">
    <property type="entry name" value="Vaccinia Virus protein VP39"/>
    <property type="match status" value="2"/>
</dbReference>
<dbReference type="SUPFAM" id="SSF53335">
    <property type="entry name" value="S-adenosyl-L-methionine-dependent methyltransferases"/>
    <property type="match status" value="1"/>
</dbReference>
<evidence type="ECO:0000256" key="3">
    <source>
        <dbReference type="ARBA" id="ARBA00022691"/>
    </source>
</evidence>
<dbReference type="GO" id="GO:0008168">
    <property type="term" value="F:methyltransferase activity"/>
    <property type="evidence" value="ECO:0007669"/>
    <property type="project" value="UniProtKB-KW"/>
</dbReference>
<dbReference type="PIRSF" id="PIRSF000398">
    <property type="entry name" value="M_m6A_EcoRV"/>
    <property type="match status" value="1"/>
</dbReference>
<name>A0ABX6NHV1_9BACT</name>